<evidence type="ECO:0000313" key="4">
    <source>
        <dbReference type="EMBL" id="OGZ45609.1"/>
    </source>
</evidence>
<keyword evidence="1" id="KW-0808">Transferase</keyword>
<dbReference type="InterPro" id="IPR041071">
    <property type="entry name" value="DAHP_snth_FXD"/>
</dbReference>
<accession>A0A1G2G5S1</accession>
<dbReference type="InterPro" id="IPR052899">
    <property type="entry name" value="Class-I_DAHP_synthase"/>
</dbReference>
<dbReference type="STRING" id="1802117.A3J54_00815"/>
<dbReference type="InterPro" id="IPR013785">
    <property type="entry name" value="Aldolase_TIM"/>
</dbReference>
<evidence type="ECO:0000256" key="1">
    <source>
        <dbReference type="ARBA" id="ARBA00022679"/>
    </source>
</evidence>
<evidence type="ECO:0000259" key="2">
    <source>
        <dbReference type="Pfam" id="PF00793"/>
    </source>
</evidence>
<dbReference type="InterPro" id="IPR006218">
    <property type="entry name" value="DAHP1/KDSA"/>
</dbReference>
<evidence type="ECO:0008006" key="6">
    <source>
        <dbReference type="Google" id="ProtNLM"/>
    </source>
</evidence>
<evidence type="ECO:0000259" key="3">
    <source>
        <dbReference type="Pfam" id="PF18152"/>
    </source>
</evidence>
<dbReference type="GO" id="GO:0016740">
    <property type="term" value="F:transferase activity"/>
    <property type="evidence" value="ECO:0007669"/>
    <property type="project" value="UniProtKB-KW"/>
</dbReference>
<evidence type="ECO:0000313" key="5">
    <source>
        <dbReference type="Proteomes" id="UP000176576"/>
    </source>
</evidence>
<dbReference type="Gene3D" id="3.30.70.1140">
    <property type="entry name" value="Phospho-2-dehydro-3-deoxyheptonate aldolase, domain 1"/>
    <property type="match status" value="1"/>
</dbReference>
<dbReference type="PANTHER" id="PTHR43018:SF2">
    <property type="entry name" value="PHOSPHO-2-DEHYDRO-3-DEOXYHEPTONATE ALDOLASE"/>
    <property type="match status" value="1"/>
</dbReference>
<comment type="caution">
    <text evidence="4">The sequence shown here is derived from an EMBL/GenBank/DDBJ whole genome shotgun (WGS) entry which is preliminary data.</text>
</comment>
<name>A0A1G2G5S1_9BACT</name>
<sequence length="378" mass="41564">MIVKMSKRVTPAEITAVEERLQSWGYKTGKMIGEEITLIGVYGDITRLPTGELREMGGVDGLIPISKAYKRVAQKGTPENLLHSSVRIGKVEVGGDELTIVAGPCSVESEAQILEAARFVKEAGAKALRGGVVKYRSSPYSGWEGIGANSVEALRNGLKLIVKAGKEFSLPTVVEVLDANDVSIYEDMGVDCIQVGEPNSKNQALLNRLRETTLPVIHKRGNSLDIEAYLLWVERIMAGGKENVILCERGIVSPNKYTRNTLDLGGIAAFHYQLSCLPVAVDASHGTGLRDLVHPMTLAGVMAGASMVLVETHPNPLIAKSDGFQGLFPQQFAHLVTACEQVWELRRRIEPLYTPSAMWEHEYEARMFDDKKRFFKKE</sequence>
<feature type="domain" description="DAHP synthase ferredoxin-like" evidence="3">
    <location>
        <begin position="1"/>
        <end position="67"/>
    </location>
</feature>
<dbReference type="Gene3D" id="3.20.20.70">
    <property type="entry name" value="Aldolase class I"/>
    <property type="match status" value="1"/>
</dbReference>
<protein>
    <recommendedName>
        <fullName evidence="6">3-deoxy-7-phosphoheptulonate synthase</fullName>
    </recommendedName>
</protein>
<dbReference type="Pfam" id="PF18152">
    <property type="entry name" value="DAHP_snth_FXD"/>
    <property type="match status" value="1"/>
</dbReference>
<dbReference type="PANTHER" id="PTHR43018">
    <property type="entry name" value="PHOSPHO-2-DEHYDRO-3-DEOXYHEPTONATE ALDOLASE"/>
    <property type="match status" value="1"/>
</dbReference>
<dbReference type="EMBL" id="MHNN01000019">
    <property type="protein sequence ID" value="OGZ45609.1"/>
    <property type="molecule type" value="Genomic_DNA"/>
</dbReference>
<gene>
    <name evidence="4" type="ORF">A3J54_00815</name>
</gene>
<organism evidence="4 5">
    <name type="scientific">Candidatus Ryanbacteria bacterium RIFCSPHIGHO2_02_FULL_45_13b</name>
    <dbReference type="NCBI Taxonomy" id="1802117"/>
    <lineage>
        <taxon>Bacteria</taxon>
        <taxon>Candidatus Ryaniibacteriota</taxon>
    </lineage>
</organism>
<feature type="domain" description="DAHP synthetase I/KDSA" evidence="2">
    <location>
        <begin position="90"/>
        <end position="341"/>
    </location>
</feature>
<reference evidence="4 5" key="1">
    <citation type="journal article" date="2016" name="Nat. Commun.">
        <title>Thousands of microbial genomes shed light on interconnected biogeochemical processes in an aquifer system.</title>
        <authorList>
            <person name="Anantharaman K."/>
            <person name="Brown C.T."/>
            <person name="Hug L.A."/>
            <person name="Sharon I."/>
            <person name="Castelle C.J."/>
            <person name="Probst A.J."/>
            <person name="Thomas B.C."/>
            <person name="Singh A."/>
            <person name="Wilkins M.J."/>
            <person name="Karaoz U."/>
            <person name="Brodie E.L."/>
            <person name="Williams K.H."/>
            <person name="Hubbard S.S."/>
            <person name="Banfield J.F."/>
        </authorList>
    </citation>
    <scope>NUCLEOTIDE SEQUENCE [LARGE SCALE GENOMIC DNA]</scope>
</reference>
<proteinExistence type="predicted"/>
<dbReference type="Proteomes" id="UP000176576">
    <property type="component" value="Unassembled WGS sequence"/>
</dbReference>
<dbReference type="SUPFAM" id="SSF51569">
    <property type="entry name" value="Aldolase"/>
    <property type="match status" value="1"/>
</dbReference>
<dbReference type="AlphaFoldDB" id="A0A1G2G5S1"/>
<dbReference type="Pfam" id="PF00793">
    <property type="entry name" value="DAHP_synth_1"/>
    <property type="match status" value="1"/>
</dbReference>